<evidence type="ECO:0000256" key="5">
    <source>
        <dbReference type="PIRSR" id="PIRSR004789-50"/>
    </source>
</evidence>
<organism evidence="7 8">
    <name type="scientific">Desulfofervidus auxilii</name>
    <dbReference type="NCBI Taxonomy" id="1621989"/>
    <lineage>
        <taxon>Bacteria</taxon>
        <taxon>Pseudomonadati</taxon>
        <taxon>Thermodesulfobacteriota</taxon>
        <taxon>Candidatus Desulfofervidia</taxon>
        <taxon>Candidatus Desulfofervidales</taxon>
        <taxon>Candidatus Desulfofervidaceae</taxon>
        <taxon>Candidatus Desulfofervidus</taxon>
    </lineage>
</organism>
<dbReference type="SUPFAM" id="SSF56300">
    <property type="entry name" value="Metallo-dependent phosphatases"/>
    <property type="match status" value="1"/>
</dbReference>
<evidence type="ECO:0000313" key="7">
    <source>
        <dbReference type="EMBL" id="AMM39890.1"/>
    </source>
</evidence>
<dbReference type="Pfam" id="PF13277">
    <property type="entry name" value="YmdB"/>
    <property type="match status" value="1"/>
</dbReference>
<dbReference type="PANTHER" id="PTHR36303:SF1">
    <property type="entry name" value="2',3'-CYCLIC-NUCLEOTIDE 2'-PHOSPHODIESTERASE"/>
    <property type="match status" value="1"/>
</dbReference>
<dbReference type="PANTHER" id="PTHR36303">
    <property type="entry name" value="2',3'-CYCLIC-NUCLEOTIDE 2'-PHOSPHODIESTERASE"/>
    <property type="match status" value="1"/>
</dbReference>
<dbReference type="AlphaFoldDB" id="A0A7U4QIF4"/>
<evidence type="ECO:0000313" key="8">
    <source>
        <dbReference type="Proteomes" id="UP000070560"/>
    </source>
</evidence>
<name>A0A7U4QIF4_DESA2</name>
<dbReference type="Proteomes" id="UP000070560">
    <property type="component" value="Chromosome"/>
</dbReference>
<feature type="binding site" evidence="6">
    <location>
        <position position="45"/>
    </location>
    <ligand>
        <name>Fe cation</name>
        <dbReference type="ChEBI" id="CHEBI:24875"/>
        <label>1</label>
    </ligand>
</feature>
<protein>
    <submittedName>
        <fullName evidence="7">Metallophosphoesterase</fullName>
    </submittedName>
</protein>
<dbReference type="KEGG" id="daw:HS1_000083"/>
<evidence type="ECO:0000256" key="3">
    <source>
        <dbReference type="ARBA" id="ARBA00023004"/>
    </source>
</evidence>
<accession>A0A7U4QIF4</accession>
<dbReference type="GO" id="GO:0004113">
    <property type="term" value="F:2',3'-cyclic-nucleotide 3'-phosphodiesterase activity"/>
    <property type="evidence" value="ECO:0007669"/>
    <property type="project" value="TreeGrafter"/>
</dbReference>
<feature type="binding site" evidence="6">
    <location>
        <position position="13"/>
    </location>
    <ligand>
        <name>Fe cation</name>
        <dbReference type="ChEBI" id="CHEBI:24875"/>
        <label>1</label>
    </ligand>
</feature>
<feature type="binding site" evidence="6">
    <location>
        <position position="181"/>
    </location>
    <ligand>
        <name>Fe cation</name>
        <dbReference type="ChEBI" id="CHEBI:24875"/>
        <label>2</label>
    </ligand>
</feature>
<dbReference type="EMBL" id="CP013015">
    <property type="protein sequence ID" value="AMM39890.1"/>
    <property type="molecule type" value="Genomic_DNA"/>
</dbReference>
<feature type="binding site" evidence="6">
    <location>
        <position position="44"/>
    </location>
    <ligand>
        <name>Fe cation</name>
        <dbReference type="ChEBI" id="CHEBI:24875"/>
        <label>2</label>
    </ligand>
</feature>
<dbReference type="PIRSF" id="PIRSF004789">
    <property type="entry name" value="DR1281"/>
    <property type="match status" value="1"/>
</dbReference>
<feature type="binding site" evidence="6">
    <location>
        <position position="156"/>
    </location>
    <ligand>
        <name>Fe cation</name>
        <dbReference type="ChEBI" id="CHEBI:24875"/>
        <label>2</label>
    </ligand>
</feature>
<keyword evidence="3" id="KW-0408">Iron</keyword>
<feature type="binding site" evidence="6">
    <location>
        <position position="44"/>
    </location>
    <ligand>
        <name>Fe cation</name>
        <dbReference type="ChEBI" id="CHEBI:24875"/>
        <label>1</label>
    </ligand>
</feature>
<feature type="binding site" evidence="6">
    <location>
        <position position="72"/>
    </location>
    <ligand>
        <name>Fe cation</name>
        <dbReference type="ChEBI" id="CHEBI:24875"/>
        <label>2</label>
    </ligand>
</feature>
<feature type="active site" description="Proton donor" evidence="5">
    <location>
        <position position="73"/>
    </location>
</feature>
<evidence type="ECO:0000256" key="2">
    <source>
        <dbReference type="ARBA" id="ARBA00022801"/>
    </source>
</evidence>
<dbReference type="FunFam" id="3.60.21.10:FF:000016">
    <property type="entry name" value="Putative metallophosphoesterase"/>
    <property type="match status" value="1"/>
</dbReference>
<keyword evidence="1 6" id="KW-0479">Metal-binding</keyword>
<dbReference type="InterPro" id="IPR005235">
    <property type="entry name" value="YmdB-like"/>
</dbReference>
<proteinExistence type="inferred from homology"/>
<sequence>MPNDEVKIFFIGDIVGKSGRKIVYQKLPELREKYKLDCIIANGENAAGGLGITPKIAEELFDNGINIITSGNHVWKKKEILPYLEQTNRLLRPANYPPGVPGKGWTIFTLHSGLKLGIINLEGRVFMQNLDCPFRVAETIIENMRPITPIILLDFHAEATSEKKAMGWFLDGKISAVLGTHTHVQTADETILPQGTGYITDVGMTGALYSVIGMKIETALKKFLTQLPQRFKPEKGPCSLQGVVVTIDTSSGKTQSVKRIIEVTNEH</sequence>
<keyword evidence="8" id="KW-1185">Reference proteome</keyword>
<dbReference type="NCBIfam" id="TIGR00282">
    <property type="entry name" value="TIGR00282 family metallophosphoesterase"/>
    <property type="match status" value="1"/>
</dbReference>
<reference evidence="7 8" key="1">
    <citation type="submission" date="2015-10" db="EMBL/GenBank/DDBJ databases">
        <title>Candidatus Desulfofervidus auxilii, a hydrogenotrophic sulfate-reducing bacterium involved in the thermophilic anaerobic oxidation of methane.</title>
        <authorList>
            <person name="Krukenberg V."/>
            <person name="Richter M."/>
            <person name="Wegener G."/>
        </authorList>
    </citation>
    <scope>NUCLEOTIDE SEQUENCE [LARGE SCALE GENOMIC DNA]</scope>
    <source>
        <strain evidence="7 8">HS1</strain>
    </source>
</reference>
<evidence type="ECO:0000256" key="6">
    <source>
        <dbReference type="PIRSR" id="PIRSR004789-51"/>
    </source>
</evidence>
<dbReference type="Gene3D" id="3.60.21.10">
    <property type="match status" value="1"/>
</dbReference>
<evidence type="ECO:0000256" key="1">
    <source>
        <dbReference type="ARBA" id="ARBA00022723"/>
    </source>
</evidence>
<keyword evidence="2" id="KW-0378">Hydrolase</keyword>
<evidence type="ECO:0000256" key="4">
    <source>
        <dbReference type="ARBA" id="ARBA00061401"/>
    </source>
</evidence>
<dbReference type="RefSeq" id="WP_066060191.1">
    <property type="nucleotide sequence ID" value="NZ_CP013015.1"/>
</dbReference>
<dbReference type="InterPro" id="IPR029052">
    <property type="entry name" value="Metallo-depent_PP-like"/>
</dbReference>
<dbReference type="GO" id="GO:0046872">
    <property type="term" value="F:metal ion binding"/>
    <property type="evidence" value="ECO:0007669"/>
    <property type="project" value="UniProtKB-KW"/>
</dbReference>
<dbReference type="CDD" id="cd07382">
    <property type="entry name" value="MPP_DR1281"/>
    <property type="match status" value="1"/>
</dbReference>
<comment type="similarity">
    <text evidence="4">Belongs to the YmdB-like family.</text>
</comment>
<feature type="binding site" evidence="6">
    <location>
        <position position="183"/>
    </location>
    <ligand>
        <name>Fe cation</name>
        <dbReference type="ChEBI" id="CHEBI:24875"/>
        <label>1</label>
    </ligand>
</feature>
<gene>
    <name evidence="7" type="ORF">HS1_000083</name>
</gene>
<dbReference type="OrthoDB" id="9801109at2"/>